<dbReference type="InterPro" id="IPR051679">
    <property type="entry name" value="DASS-Related_Transporters"/>
</dbReference>
<dbReference type="RefSeq" id="WP_156200746.1">
    <property type="nucleotide sequence ID" value="NZ_CP012154.1"/>
</dbReference>
<dbReference type="PANTHER" id="PTHR43652:SF2">
    <property type="entry name" value="BASIC AMINO ACID ANTIPORTER YFCC-RELATED"/>
    <property type="match status" value="1"/>
</dbReference>
<keyword evidence="3" id="KW-0812">Transmembrane</keyword>
<keyword evidence="8" id="KW-1185">Reference proteome</keyword>
<dbReference type="PANTHER" id="PTHR43652">
    <property type="entry name" value="BASIC AMINO ACID ANTIPORTER YFCC-RELATED"/>
    <property type="match status" value="1"/>
</dbReference>
<dbReference type="GO" id="GO:0005886">
    <property type="term" value="C:plasma membrane"/>
    <property type="evidence" value="ECO:0007669"/>
    <property type="project" value="TreeGrafter"/>
</dbReference>
<proteinExistence type="predicted"/>
<evidence type="ECO:0000256" key="3">
    <source>
        <dbReference type="ARBA" id="ARBA00022692"/>
    </source>
</evidence>
<dbReference type="OrthoDB" id="9809303at2"/>
<dbReference type="Proteomes" id="UP000066624">
    <property type="component" value="Chromosome"/>
</dbReference>
<evidence type="ECO:0000313" key="8">
    <source>
        <dbReference type="Proteomes" id="UP000066624"/>
    </source>
</evidence>
<dbReference type="AlphaFoldDB" id="A0A0K0XSP5"/>
<dbReference type="GO" id="GO:0008324">
    <property type="term" value="F:monoatomic cation transmembrane transporter activity"/>
    <property type="evidence" value="ECO:0007669"/>
    <property type="project" value="InterPro"/>
</dbReference>
<dbReference type="STRING" id="1579979.WM2015_336"/>
<dbReference type="InterPro" id="IPR006037">
    <property type="entry name" value="RCK_C"/>
</dbReference>
<reference evidence="7 8" key="1">
    <citation type="submission" date="2015-07" db="EMBL/GenBank/DDBJ databases">
        <authorList>
            <person name="Noorani M."/>
        </authorList>
    </citation>
    <scope>NUCLEOTIDE SEQUENCE [LARGE SCALE GENOMIC DNA]</scope>
    <source>
        <strain evidence="7 8">KCTC 42284</strain>
    </source>
</reference>
<dbReference type="PATRIC" id="fig|1579979.3.peg.340"/>
<keyword evidence="5" id="KW-1133">Transmembrane helix</keyword>
<sequence>MNLMLPNAHALAVLLLVVFALILFSRDRIPLETSSLVVLAALAVGFELFPYQGPGGITLNSTDFFLGFGHQALVAVCALMILGQGLIRSGALEPVGRMLTAAWRKAPSLSLLATLLVCALLSAFINNTPIVVMLLPILIGVALRTGLSPSGLLLPVGLISIVGGMTTTIGTSTNLLVVSVAADMGVASFRMFDFLVPASIAGAVAVLYLWLIAPRLLPDRQVPMQSTVKRLFTAQIRLDKSSDATGLQLAEAIERCNGELKVEKIQRGPGVFVTPLPDVELKAGDRITTTNTQDNLREFAHLLGGKLYSGDVEVDETHPLEPHNQQIAEVAITPTSKLLGVRIAQARLLSRYGLRLLALHRFNREDQTRATGVENTVLRSGDVLLVQSSPRQLNQLKDGGDFLVLDGSVNLPKTSKAPLALGIMVGVIVVAAAGILPIAISAVFGVLALLMTRCLSWKEAMAALSIQVVMIIVASLALGMALMRTGGADWIAQIFLSLSFGIPAFAILGILMLAMAALTNVVSNNAAAVIGTPIAISLAQQLMLPAEPFVLAVLFGANLSFATPMAYQTNLLVMNAGGYKFNDFVRVGLPLMVLLWLVLTATLAYAYRL</sequence>
<dbReference type="Gene3D" id="3.30.70.1450">
    <property type="entry name" value="Regulator of K+ conductance, C-terminal domain"/>
    <property type="match status" value="2"/>
</dbReference>
<dbReference type="Pfam" id="PF02080">
    <property type="entry name" value="TrkA_C"/>
    <property type="match status" value="1"/>
</dbReference>
<evidence type="ECO:0000256" key="5">
    <source>
        <dbReference type="ARBA" id="ARBA00022989"/>
    </source>
</evidence>
<evidence type="ECO:0000256" key="1">
    <source>
        <dbReference type="ARBA" id="ARBA00004141"/>
    </source>
</evidence>
<dbReference type="SUPFAM" id="SSF116726">
    <property type="entry name" value="TrkA C-terminal domain-like"/>
    <property type="match status" value="2"/>
</dbReference>
<evidence type="ECO:0000256" key="2">
    <source>
        <dbReference type="ARBA" id="ARBA00022448"/>
    </source>
</evidence>
<dbReference type="GO" id="GO:0006813">
    <property type="term" value="P:potassium ion transport"/>
    <property type="evidence" value="ECO:0007669"/>
    <property type="project" value="InterPro"/>
</dbReference>
<dbReference type="EMBL" id="CP012154">
    <property type="protein sequence ID" value="AKS40719.1"/>
    <property type="molecule type" value="Genomic_DNA"/>
</dbReference>
<evidence type="ECO:0000256" key="4">
    <source>
        <dbReference type="ARBA" id="ARBA00022737"/>
    </source>
</evidence>
<comment type="subcellular location">
    <subcellularLocation>
        <location evidence="1">Membrane</location>
        <topology evidence="1">Multi-pass membrane protein</topology>
    </subcellularLocation>
</comment>
<accession>A0A0K0XSP5</accession>
<organism evidence="7 8">
    <name type="scientific">Wenzhouxiangella marina</name>
    <dbReference type="NCBI Taxonomy" id="1579979"/>
    <lineage>
        <taxon>Bacteria</taxon>
        <taxon>Pseudomonadati</taxon>
        <taxon>Pseudomonadota</taxon>
        <taxon>Gammaproteobacteria</taxon>
        <taxon>Chromatiales</taxon>
        <taxon>Wenzhouxiangellaceae</taxon>
        <taxon>Wenzhouxiangella</taxon>
    </lineage>
</organism>
<evidence type="ECO:0000313" key="7">
    <source>
        <dbReference type="EMBL" id="AKS40719.1"/>
    </source>
</evidence>
<dbReference type="Pfam" id="PF03600">
    <property type="entry name" value="CitMHS"/>
    <property type="match status" value="1"/>
</dbReference>
<dbReference type="PROSITE" id="PS51202">
    <property type="entry name" value="RCK_C"/>
    <property type="match status" value="2"/>
</dbReference>
<gene>
    <name evidence="7" type="ORF">WM2015_336</name>
</gene>
<dbReference type="KEGG" id="wma:WM2015_336"/>
<dbReference type="InterPro" id="IPR036721">
    <property type="entry name" value="RCK_C_sf"/>
</dbReference>
<keyword evidence="6" id="KW-0472">Membrane</keyword>
<name>A0A0K0XSP5_9GAMM</name>
<keyword evidence="2" id="KW-0813">Transport</keyword>
<evidence type="ECO:0000256" key="6">
    <source>
        <dbReference type="ARBA" id="ARBA00023136"/>
    </source>
</evidence>
<protein>
    <submittedName>
        <fullName evidence="7">Transporter</fullName>
    </submittedName>
</protein>
<keyword evidence="4" id="KW-0677">Repeat</keyword>
<dbReference type="InterPro" id="IPR004680">
    <property type="entry name" value="Cit_transptr-like_dom"/>
</dbReference>